<protein>
    <submittedName>
        <fullName evidence="2">TrkA domain protein</fullName>
    </submittedName>
</protein>
<dbReference type="AlphaFoldDB" id="A0A562V2T9"/>
<dbReference type="InterPro" id="IPR036721">
    <property type="entry name" value="RCK_C_sf"/>
</dbReference>
<dbReference type="InterPro" id="IPR058776">
    <property type="entry name" value="KhtT-like_N"/>
</dbReference>
<comment type="caution">
    <text evidence="2">The sequence shown here is derived from an EMBL/GenBank/DDBJ whole genome shotgun (WGS) entry which is preliminary data.</text>
</comment>
<organism evidence="2 3">
    <name type="scientific">Stackebrandtia albiflava</name>
    <dbReference type="NCBI Taxonomy" id="406432"/>
    <lineage>
        <taxon>Bacteria</taxon>
        <taxon>Bacillati</taxon>
        <taxon>Actinomycetota</taxon>
        <taxon>Actinomycetes</taxon>
        <taxon>Glycomycetales</taxon>
        <taxon>Glycomycetaceae</taxon>
        <taxon>Stackebrandtia</taxon>
    </lineage>
</organism>
<evidence type="ECO:0000313" key="2">
    <source>
        <dbReference type="EMBL" id="TWJ12209.1"/>
    </source>
</evidence>
<dbReference type="InterPro" id="IPR006037">
    <property type="entry name" value="RCK_C"/>
</dbReference>
<dbReference type="Gene3D" id="3.30.70.1450">
    <property type="entry name" value="Regulator of K+ conductance, C-terminal domain"/>
    <property type="match status" value="1"/>
</dbReference>
<reference evidence="2 3" key="1">
    <citation type="journal article" date="2013" name="Stand. Genomic Sci.">
        <title>Genomic Encyclopedia of Type Strains, Phase I: The one thousand microbial genomes (KMG-I) project.</title>
        <authorList>
            <person name="Kyrpides N.C."/>
            <person name="Woyke T."/>
            <person name="Eisen J.A."/>
            <person name="Garrity G."/>
            <person name="Lilburn T.G."/>
            <person name="Beck B.J."/>
            <person name="Whitman W.B."/>
            <person name="Hugenholtz P."/>
            <person name="Klenk H.P."/>
        </authorList>
    </citation>
    <scope>NUCLEOTIDE SEQUENCE [LARGE SCALE GENOMIC DNA]</scope>
    <source>
        <strain evidence="2 3">DSM 45044</strain>
    </source>
</reference>
<dbReference type="PROSITE" id="PS51202">
    <property type="entry name" value="RCK_C"/>
    <property type="match status" value="1"/>
</dbReference>
<evidence type="ECO:0000259" key="1">
    <source>
        <dbReference type="PROSITE" id="PS51202"/>
    </source>
</evidence>
<gene>
    <name evidence="2" type="ORF">LX16_2964</name>
</gene>
<name>A0A562V2T9_9ACTN</name>
<dbReference type="GO" id="GO:0008324">
    <property type="term" value="F:monoatomic cation transmembrane transporter activity"/>
    <property type="evidence" value="ECO:0007669"/>
    <property type="project" value="InterPro"/>
</dbReference>
<proteinExistence type="predicted"/>
<dbReference type="PIRSF" id="PIRSF005028">
    <property type="entry name" value="KhtT"/>
    <property type="match status" value="1"/>
</dbReference>
<feature type="domain" description="RCK C-terminal" evidence="1">
    <location>
        <begin position="73"/>
        <end position="160"/>
    </location>
</feature>
<dbReference type="OrthoDB" id="5242677at2"/>
<keyword evidence="3" id="KW-1185">Reference proteome</keyword>
<dbReference type="Pfam" id="PF02080">
    <property type="entry name" value="TrkA_C"/>
    <property type="match status" value="1"/>
</dbReference>
<dbReference type="SUPFAM" id="SSF116726">
    <property type="entry name" value="TrkA C-terminal domain-like"/>
    <property type="match status" value="1"/>
</dbReference>
<sequence length="163" mass="17779">MRIERTALPGVGIRYVFTTATGRHVGVIGHLSGRRELVLYERDDPETVFDAVSLDREEARHVSDLLHHDVTEDHLTQLERDSDGVTFTRIPITAGSPSDGAVLDLRRIRSRTGAAVIAVVRDGEVITPPDREPLRIRVGDTVVAAGPVPGITALSRFLASGER</sequence>
<accession>A0A562V2T9</accession>
<dbReference type="RefSeq" id="WP_147139143.1">
    <property type="nucleotide sequence ID" value="NZ_BAABIJ010000002.1"/>
</dbReference>
<dbReference type="EMBL" id="VLLL01000006">
    <property type="protein sequence ID" value="TWJ12209.1"/>
    <property type="molecule type" value="Genomic_DNA"/>
</dbReference>
<dbReference type="Proteomes" id="UP000321617">
    <property type="component" value="Unassembled WGS sequence"/>
</dbReference>
<dbReference type="Pfam" id="PF25991">
    <property type="entry name" value="KhtT_N"/>
    <property type="match status" value="1"/>
</dbReference>
<evidence type="ECO:0000313" key="3">
    <source>
        <dbReference type="Proteomes" id="UP000321617"/>
    </source>
</evidence>
<dbReference type="GO" id="GO:0006813">
    <property type="term" value="P:potassium ion transport"/>
    <property type="evidence" value="ECO:0007669"/>
    <property type="project" value="InterPro"/>
</dbReference>
<dbReference type="InterPro" id="IPR026278">
    <property type="entry name" value="KhtT"/>
</dbReference>